<dbReference type="InterPro" id="IPR040745">
    <property type="entry name" value="Ankyrin_UPA"/>
</dbReference>
<feature type="repeat" description="ANK" evidence="9">
    <location>
        <begin position="236"/>
        <end position="268"/>
    </location>
</feature>
<feature type="repeat" description="ANK" evidence="9">
    <location>
        <begin position="335"/>
        <end position="367"/>
    </location>
</feature>
<feature type="compositionally biased region" description="Basic and acidic residues" evidence="10">
    <location>
        <begin position="1377"/>
        <end position="1387"/>
    </location>
</feature>
<feature type="repeat" description="ANK" evidence="9">
    <location>
        <begin position="75"/>
        <end position="107"/>
    </location>
</feature>
<dbReference type="CDD" id="cd08804">
    <property type="entry name" value="Death_ank2"/>
    <property type="match status" value="1"/>
</dbReference>
<keyword evidence="6 9" id="KW-0040">ANK repeat</keyword>
<evidence type="ECO:0000256" key="4">
    <source>
        <dbReference type="ARBA" id="ARBA00022553"/>
    </source>
</evidence>
<feature type="repeat" description="ANK" evidence="9">
    <location>
        <begin position="401"/>
        <end position="433"/>
    </location>
</feature>
<feature type="region of interest" description="Disordered" evidence="10">
    <location>
        <begin position="1508"/>
        <end position="1532"/>
    </location>
</feature>
<feature type="region of interest" description="Disordered" evidence="10">
    <location>
        <begin position="1564"/>
        <end position="1585"/>
    </location>
</feature>
<dbReference type="PRINTS" id="PR01415">
    <property type="entry name" value="ANKYRIN"/>
</dbReference>
<keyword evidence="7" id="KW-0472">Membrane</keyword>
<evidence type="ECO:0000256" key="9">
    <source>
        <dbReference type="PROSITE-ProRule" id="PRU00023"/>
    </source>
</evidence>
<feature type="domain" description="ZU5" evidence="12">
    <location>
        <begin position="1063"/>
        <end position="1209"/>
    </location>
</feature>
<dbReference type="InterPro" id="IPR036770">
    <property type="entry name" value="Ankyrin_rpt-contain_sf"/>
</dbReference>
<reference evidence="14" key="1">
    <citation type="submission" date="2025-08" db="UniProtKB">
        <authorList>
            <consortium name="RefSeq"/>
        </authorList>
    </citation>
    <scope>IDENTIFICATION</scope>
    <source>
        <tissue evidence="14">Cell line</tissue>
    </source>
</reference>
<feature type="repeat" description="ANK" evidence="9">
    <location>
        <begin position="632"/>
        <end position="664"/>
    </location>
</feature>
<evidence type="ECO:0000256" key="10">
    <source>
        <dbReference type="SAM" id="MobiDB-lite"/>
    </source>
</evidence>
<feature type="repeat" description="ANK" evidence="9">
    <location>
        <begin position="467"/>
        <end position="499"/>
    </location>
</feature>
<name>A0ABM5A9V5_VULVU</name>
<dbReference type="Pfam" id="PF00791">
    <property type="entry name" value="ZU5"/>
    <property type="match status" value="2"/>
</dbReference>
<dbReference type="SMART" id="SM00005">
    <property type="entry name" value="DEATH"/>
    <property type="match status" value="1"/>
</dbReference>
<feature type="compositionally biased region" description="Basic and acidic residues" evidence="10">
    <location>
        <begin position="1512"/>
        <end position="1527"/>
    </location>
</feature>
<evidence type="ECO:0000259" key="12">
    <source>
        <dbReference type="PROSITE" id="PS51145"/>
    </source>
</evidence>
<feature type="repeat" description="ANK" evidence="9">
    <location>
        <begin position="108"/>
        <end position="140"/>
    </location>
</feature>
<dbReference type="Gene3D" id="1.10.533.10">
    <property type="entry name" value="Death Domain, Fas"/>
    <property type="match status" value="1"/>
</dbReference>
<feature type="repeat" description="ANK" evidence="9">
    <location>
        <begin position="500"/>
        <end position="532"/>
    </location>
</feature>
<keyword evidence="5" id="KW-0677">Repeat</keyword>
<dbReference type="PROSITE" id="PS50088">
    <property type="entry name" value="ANK_REPEAT"/>
    <property type="match status" value="19"/>
</dbReference>
<dbReference type="InterPro" id="IPR051165">
    <property type="entry name" value="Multifunctional_ANK_Repeat"/>
</dbReference>
<sequence>MTAMLQKSDSNASFLRAARAGNLDKVVEYLKGGIDINTCNQNGLNALHLAAKEGHVGLVQELLGRGSSVDSATKKGNTALHIASLAGQAEVVKVLVKEGANINAQSQNGFTPLYMAAQENHIDVVKYLLENGANQSTATEDGFTPLAVALQQGHNQAVAILLENDTKGKVRLPALHIAARKDDTKSAALLLQNDHNADVQSKSGFTPLHIAAHYGNVNVATLLLNRGAAVDFTARNGITPLHVASKRGNTNMVKLLLDRGGQIDAKTRDGLTPLHCAARSGHDQVAELLLERGAPLLARTKNGLSPLHMAAQGDHVECVKHLLQHKAPVDDVTLDYLTALHVAAHCGHYRVTKLLLDKRANPNARALNGFTPLHIACKKNRIKVMELLVKYGASIQAITESGLTPIHVAAFMGHLNIVLLLLQNGASPDVTNIRGETALHMAARAGQVEVVRCLLRNGALVDARAREEQTPLHIASRLGKTEIVQLLLQHMAHPDAATTNGYTPLHISAREGQVDVASVLLEAGAAHSLATKKGFTPLHVAAKYGSLDVAKLLLQRRAAADSAGKNGYTPLHIAAKKNQMQIASTLLNYGAETNIVTKQGVTPLHLASQEGHTDMVTLLLDKGANIHMSTKSGLTSLHLAAQEDKVNVADILTKHGADQDAHTKLGYTPLIVACHYGNVKMVNFLLKQGANVNAKTKNGYTPLHQAAQQGHTHIINVLLQHGAKPNATTANGNTALAIAKRLGYISVVDTLKVVTEEVTTTTTTITEKHKLNVPETMTEVLDVSDEEGDDTMTGDGGEYLRPEDLKELGDDSLPSSQFLDGMNYLRYSLEGARSDSLRSFSSDRSHTLSHASYLRDSAMIDDTMVIPSHQVSTLAKEAERNSYRLSWGTENLDNVALSSSPIHSGFLVSFMVDARGGAMRGCRHNGLRIIIPPRKCTAPTRVTCRLVKRHRLATMPPMVEGEGLASRLIEVGPSGAQFLGPVIVEIPHFAALRGKERELVVLRSENGDSWKEHYCEYTEDELNEILNGMDEVLDSPEDLEKKRICRIITRDFPQYFAVVSRIKQDSNLIGPEGGVLSSTVAPQVQAVFPEGALTKRIRVGLQAQPMHSELVKKILGNKATFSPIVTLEPRRRKFHKPITMTIPVPKASSDVMLNGFGGDAPTLRLLCSITGGTTPAQWEDITGTTPLTFVNECVSFTTNVSARFWLIDCRQIQESVTFASQVYREIICVPYMAKFVVFAKSHDPIEARLRCFCMTDDKVDKTLEQQENFAEVARSRDVEVLEGKPIYVDCFGNLVPLTKSGQHHIFSFFAFKENRLPLFVKVRDTTQEPCGRLSFMKEPKSTRGLVHQAICNLNITLPIYTKESESDQEQEEEIDMTSEKNQQDEQERIEERLAYIADHLGFSWTELARELDFTEEQIHQIRIENPNSLQDQSHALLKYWLERDGKHATDTNLIECLTKINRMDIVHLMEASTEPLQERITHSYAEIEQTIALDHSEGFSVLQEELNTAQHKQKEEQAASKESESCDHPPIVSEEDISVGYSTFQDCIPKAEGDSSATELFPQTHKEQVQQDFSGKTQGLPEESSLECQQEYFVTTPGTEVSETQKPTAESASPSKTPEEIRTPPEEERPYLQTPTSSEHGDSPIIQEPEEPPERGEESPRKTSLVIVESADDQSQILERPDEDAAFHKGDDMPDIPPETVTEEEYIDEHGHTVVKKVTRKIIRRYVSSDGTEKEEVTMQGTAQGPISIEEGDVYSKVMKRIVLKSDIEQSEDNNE</sequence>
<dbReference type="PROSITE" id="PS50017">
    <property type="entry name" value="DEATH_DOMAIN"/>
    <property type="match status" value="1"/>
</dbReference>
<feature type="repeat" description="ANK" evidence="9">
    <location>
        <begin position="533"/>
        <end position="565"/>
    </location>
</feature>
<dbReference type="Gene3D" id="2.60.40.2660">
    <property type="match status" value="1"/>
</dbReference>
<dbReference type="Pfam" id="PF17809">
    <property type="entry name" value="UPA_2"/>
    <property type="match status" value="1"/>
</dbReference>
<evidence type="ECO:0000256" key="7">
    <source>
        <dbReference type="ARBA" id="ARBA00023136"/>
    </source>
</evidence>
<feature type="compositionally biased region" description="Basic and acidic residues" evidence="10">
    <location>
        <begin position="1617"/>
        <end position="1630"/>
    </location>
</feature>
<feature type="compositionally biased region" description="Basic and acidic residues" evidence="10">
    <location>
        <begin position="1652"/>
        <end position="1661"/>
    </location>
</feature>
<comment type="subcellular location">
    <subcellularLocation>
        <location evidence="1">Cytoplasm</location>
        <location evidence="1">Cytoskeleton</location>
    </subcellularLocation>
    <subcellularLocation>
        <location evidence="2">Membrane</location>
    </subcellularLocation>
</comment>
<protein>
    <submittedName>
        <fullName evidence="14">Ankyrin-2 isoform X50</fullName>
    </submittedName>
</protein>
<evidence type="ECO:0000256" key="2">
    <source>
        <dbReference type="ARBA" id="ARBA00004370"/>
    </source>
</evidence>
<proteinExistence type="predicted"/>
<evidence type="ECO:0000256" key="5">
    <source>
        <dbReference type="ARBA" id="ARBA00022737"/>
    </source>
</evidence>
<dbReference type="PROSITE" id="PS51145">
    <property type="entry name" value="ZU5"/>
    <property type="match status" value="2"/>
</dbReference>
<keyword evidence="13" id="KW-1185">Reference proteome</keyword>
<feature type="domain" description="Death" evidence="11">
    <location>
        <begin position="1389"/>
        <end position="1473"/>
    </location>
</feature>
<feature type="repeat" description="ANK" evidence="9">
    <location>
        <begin position="599"/>
        <end position="631"/>
    </location>
</feature>
<feature type="domain" description="ZU5" evidence="12">
    <location>
        <begin position="906"/>
        <end position="1061"/>
    </location>
</feature>
<evidence type="ECO:0000256" key="8">
    <source>
        <dbReference type="ARBA" id="ARBA00023212"/>
    </source>
</evidence>
<evidence type="ECO:0000256" key="3">
    <source>
        <dbReference type="ARBA" id="ARBA00022490"/>
    </source>
</evidence>
<dbReference type="Proteomes" id="UP001652641">
    <property type="component" value="Chromosome 4"/>
</dbReference>
<dbReference type="PANTHER" id="PTHR24123">
    <property type="entry name" value="ANKYRIN REPEAT-CONTAINING"/>
    <property type="match status" value="1"/>
</dbReference>
<dbReference type="Pfam" id="PF00023">
    <property type="entry name" value="Ank"/>
    <property type="match status" value="4"/>
</dbReference>
<feature type="compositionally biased region" description="Basic and acidic residues" evidence="10">
    <location>
        <begin position="1679"/>
        <end position="1692"/>
    </location>
</feature>
<keyword evidence="3" id="KW-0963">Cytoplasm</keyword>
<dbReference type="SUPFAM" id="SSF47986">
    <property type="entry name" value="DEATH domain"/>
    <property type="match status" value="1"/>
</dbReference>
<feature type="compositionally biased region" description="Acidic residues" evidence="10">
    <location>
        <begin position="1366"/>
        <end position="1376"/>
    </location>
</feature>
<evidence type="ECO:0000259" key="11">
    <source>
        <dbReference type="PROSITE" id="PS50017"/>
    </source>
</evidence>
<dbReference type="Pfam" id="PF12796">
    <property type="entry name" value="Ank_2"/>
    <property type="match status" value="6"/>
</dbReference>
<dbReference type="SUPFAM" id="SSF48403">
    <property type="entry name" value="Ankyrin repeat"/>
    <property type="match status" value="3"/>
</dbReference>
<dbReference type="Gene3D" id="2.60.220.30">
    <property type="match status" value="2"/>
</dbReference>
<feature type="repeat" description="ANK" evidence="9">
    <location>
        <begin position="698"/>
        <end position="730"/>
    </location>
</feature>
<dbReference type="InterPro" id="IPR000906">
    <property type="entry name" value="ZU5_dom"/>
</dbReference>
<evidence type="ECO:0000256" key="6">
    <source>
        <dbReference type="ARBA" id="ARBA00023043"/>
    </source>
</evidence>
<dbReference type="PROSITE" id="PS50297">
    <property type="entry name" value="ANK_REP_REGION"/>
    <property type="match status" value="19"/>
</dbReference>
<dbReference type="InterPro" id="IPR000488">
    <property type="entry name" value="Death_dom"/>
</dbReference>
<gene>
    <name evidence="14" type="primary">ANK2</name>
</gene>
<feature type="repeat" description="ANK" evidence="9">
    <location>
        <begin position="665"/>
        <end position="697"/>
    </location>
</feature>
<feature type="repeat" description="ANK" evidence="9">
    <location>
        <begin position="269"/>
        <end position="301"/>
    </location>
</feature>
<evidence type="ECO:0000313" key="13">
    <source>
        <dbReference type="Proteomes" id="UP001652641"/>
    </source>
</evidence>
<dbReference type="Pfam" id="PF13637">
    <property type="entry name" value="Ank_4"/>
    <property type="match status" value="2"/>
</dbReference>
<feature type="repeat" description="ANK" evidence="9">
    <location>
        <begin position="566"/>
        <end position="598"/>
    </location>
</feature>
<dbReference type="Gene3D" id="1.25.40.20">
    <property type="entry name" value="Ankyrin repeat-containing domain"/>
    <property type="match status" value="3"/>
</dbReference>
<feature type="compositionally biased region" description="Polar residues" evidence="10">
    <location>
        <begin position="1597"/>
        <end position="1616"/>
    </location>
</feature>
<dbReference type="PANTHER" id="PTHR24123:SF49">
    <property type="entry name" value="ANKYRIN-2-LIKE ISOFORM X1"/>
    <property type="match status" value="1"/>
</dbReference>
<feature type="region of interest" description="Disordered" evidence="10">
    <location>
        <begin position="1363"/>
        <end position="1387"/>
    </location>
</feature>
<dbReference type="GeneID" id="112931022"/>
<dbReference type="SMART" id="SM00218">
    <property type="entry name" value="ZU5"/>
    <property type="match status" value="1"/>
</dbReference>
<dbReference type="InterPro" id="IPR011029">
    <property type="entry name" value="DEATH-like_dom_sf"/>
</dbReference>
<keyword evidence="4" id="KW-0597">Phosphoprotein</keyword>
<feature type="repeat" description="ANK" evidence="9">
    <location>
        <begin position="302"/>
        <end position="334"/>
    </location>
</feature>
<keyword evidence="8" id="KW-0206">Cytoskeleton</keyword>
<evidence type="ECO:0000313" key="14">
    <source>
        <dbReference type="RefSeq" id="XP_072611576.1"/>
    </source>
</evidence>
<dbReference type="SMART" id="SM00248">
    <property type="entry name" value="ANK"/>
    <property type="match status" value="22"/>
</dbReference>
<dbReference type="InterPro" id="IPR002110">
    <property type="entry name" value="Ankyrin_rpt"/>
</dbReference>
<feature type="region of interest" description="Disordered" evidence="10">
    <location>
        <begin position="1597"/>
        <end position="1698"/>
    </location>
</feature>
<feature type="repeat" description="ANK" evidence="9">
    <location>
        <begin position="203"/>
        <end position="235"/>
    </location>
</feature>
<feature type="repeat" description="ANK" evidence="9">
    <location>
        <begin position="368"/>
        <end position="400"/>
    </location>
</feature>
<evidence type="ECO:0000256" key="1">
    <source>
        <dbReference type="ARBA" id="ARBA00004245"/>
    </source>
</evidence>
<dbReference type="Pfam" id="PF00531">
    <property type="entry name" value="Death"/>
    <property type="match status" value="1"/>
</dbReference>
<accession>A0ABM5A9V5</accession>
<organism evidence="13 14">
    <name type="scientific">Vulpes vulpes</name>
    <name type="common">Red fox</name>
    <dbReference type="NCBI Taxonomy" id="9627"/>
    <lineage>
        <taxon>Eukaryota</taxon>
        <taxon>Metazoa</taxon>
        <taxon>Chordata</taxon>
        <taxon>Craniata</taxon>
        <taxon>Vertebrata</taxon>
        <taxon>Euteleostomi</taxon>
        <taxon>Mammalia</taxon>
        <taxon>Eutheria</taxon>
        <taxon>Laurasiatheria</taxon>
        <taxon>Carnivora</taxon>
        <taxon>Caniformia</taxon>
        <taxon>Canidae</taxon>
        <taxon>Vulpes</taxon>
    </lineage>
</organism>
<dbReference type="RefSeq" id="XP_072611576.1">
    <property type="nucleotide sequence ID" value="XM_072755475.1"/>
</dbReference>
<feature type="repeat" description="ANK" evidence="9">
    <location>
        <begin position="434"/>
        <end position="466"/>
    </location>
</feature>
<feature type="repeat" description="ANK" evidence="9">
    <location>
        <begin position="42"/>
        <end position="74"/>
    </location>
</feature>